<organism evidence="1 2">
    <name type="scientific">Legionella drozanskii LLAP-1</name>
    <dbReference type="NCBI Taxonomy" id="1212489"/>
    <lineage>
        <taxon>Bacteria</taxon>
        <taxon>Pseudomonadati</taxon>
        <taxon>Pseudomonadota</taxon>
        <taxon>Gammaproteobacteria</taxon>
        <taxon>Legionellales</taxon>
        <taxon>Legionellaceae</taxon>
        <taxon>Legionella</taxon>
    </lineage>
</organism>
<evidence type="ECO:0000313" key="2">
    <source>
        <dbReference type="Proteomes" id="UP000054736"/>
    </source>
</evidence>
<dbReference type="RefSeq" id="WP_058495392.1">
    <property type="nucleotide sequence ID" value="NZ_CAAAIU010000007.1"/>
</dbReference>
<protein>
    <submittedName>
        <fullName evidence="1">Uncharacterized protein</fullName>
    </submittedName>
</protein>
<sequence length="80" mass="9267">MYGEENVIIEDCNNILRNNGFSTDEFKITIENGTSYNPNQIVGVQVWITVEKKAIRKKYGLYRTDWPTDFEADLKNGSFN</sequence>
<keyword evidence="2" id="KW-1185">Reference proteome</keyword>
<reference evidence="1 2" key="1">
    <citation type="submission" date="2015-11" db="EMBL/GenBank/DDBJ databases">
        <title>Genomic analysis of 38 Legionella species identifies large and diverse effector repertoires.</title>
        <authorList>
            <person name="Burstein D."/>
            <person name="Amaro F."/>
            <person name="Zusman T."/>
            <person name="Lifshitz Z."/>
            <person name="Cohen O."/>
            <person name="Gilbert J.A."/>
            <person name="Pupko T."/>
            <person name="Shuman H.A."/>
            <person name="Segal G."/>
        </authorList>
    </citation>
    <scope>NUCLEOTIDE SEQUENCE [LARGE SCALE GENOMIC DNA]</scope>
    <source>
        <strain evidence="1 2">ATCC 700990</strain>
    </source>
</reference>
<dbReference type="OrthoDB" id="5654347at2"/>
<accession>A0A0W0SVT8</accession>
<gene>
    <name evidence="1" type="ORF">Ldro_1075</name>
</gene>
<dbReference type="Proteomes" id="UP000054736">
    <property type="component" value="Unassembled WGS sequence"/>
</dbReference>
<evidence type="ECO:0000313" key="1">
    <source>
        <dbReference type="EMBL" id="KTC87456.1"/>
    </source>
</evidence>
<dbReference type="AlphaFoldDB" id="A0A0W0SVT8"/>
<dbReference type="EMBL" id="LNXY01000020">
    <property type="protein sequence ID" value="KTC87456.1"/>
    <property type="molecule type" value="Genomic_DNA"/>
</dbReference>
<name>A0A0W0SVT8_9GAMM</name>
<proteinExistence type="predicted"/>
<dbReference type="PATRIC" id="fig|1212489.4.peg.1133"/>
<comment type="caution">
    <text evidence="1">The sequence shown here is derived from an EMBL/GenBank/DDBJ whole genome shotgun (WGS) entry which is preliminary data.</text>
</comment>